<proteinExistence type="predicted"/>
<evidence type="ECO:0000313" key="2">
    <source>
        <dbReference type="Proteomes" id="UP001056778"/>
    </source>
</evidence>
<accession>A0ACB9SJ08</accession>
<dbReference type="Proteomes" id="UP001056778">
    <property type="component" value="Chromosome 9"/>
</dbReference>
<comment type="caution">
    <text evidence="1">The sequence shown here is derived from an EMBL/GenBank/DDBJ whole genome shotgun (WGS) entry which is preliminary data.</text>
</comment>
<protein>
    <submittedName>
        <fullName evidence="1">Lung adenoma susceptibility 1-related</fullName>
    </submittedName>
</protein>
<organism evidence="1 2">
    <name type="scientific">Holotrichia oblita</name>
    <name type="common">Chafer beetle</name>
    <dbReference type="NCBI Taxonomy" id="644536"/>
    <lineage>
        <taxon>Eukaryota</taxon>
        <taxon>Metazoa</taxon>
        <taxon>Ecdysozoa</taxon>
        <taxon>Arthropoda</taxon>
        <taxon>Hexapoda</taxon>
        <taxon>Insecta</taxon>
        <taxon>Pterygota</taxon>
        <taxon>Neoptera</taxon>
        <taxon>Endopterygota</taxon>
        <taxon>Coleoptera</taxon>
        <taxon>Polyphaga</taxon>
        <taxon>Scarabaeiformia</taxon>
        <taxon>Scarabaeidae</taxon>
        <taxon>Melolonthinae</taxon>
        <taxon>Holotrichia</taxon>
    </lineage>
</organism>
<dbReference type="EMBL" id="CM043023">
    <property type="protein sequence ID" value="KAI4454788.1"/>
    <property type="molecule type" value="Genomic_DNA"/>
</dbReference>
<name>A0ACB9SJ08_HOLOL</name>
<gene>
    <name evidence="1" type="ORF">MML48_9g00001955</name>
</gene>
<sequence>MEAERVEQARIQAELDAKKAEDEERKRIEEERRQGREKEKRESAEQQLRVEQLAHTLHLIKNMQEANWNTNYKEKIDLEWEQYLKCDGLPNPIKPAEMNTYLHLWDQVLHNVSVDQVRHRTSEIIALLEVLQDFIDDPFDASDSLISDWKWVRALCREHQQENIDMATYHLLRDIDSRLHRIDIPTADFHINEENFNLSLWLYVQLATPMYNPRAPIKKRLDIEFEEMGLNVLFPLELDMKCLAIRATYLKYDHLSDTCVLYNRPAIPADIDKDIGEAAANEWARKMWYKWKHRPPPVKKMVEDAEGNMIEVEEPEPEILPGELPPTVPWQKLEPTASANELETENELYKKIRRKLCIEVSDKIVNLRKYLIIGGIYCIDLFYQPPQPHDQVAFDIRITSLQIPKRLYEVPFYIGYTTPTGDNDAKKPPEELEEQMKRQEVELDKLMLVTLTLPEHVMFLDLPTVCYWNKKRRFWTTEDVHDLKHIEEKNYMTFRTGRFGQFALAVNRYINFPFQAWELKPEADGSVSFQITCAILMVEFNIKENRVCLTQLQNSPNNALQDIVGTYFKLPKLIRILQTGGVDLFPACDAFCYIEGTCEKHWPTERHLYYNMALLSPSFNFAWSRWNNQAGRRSIVIQMREYKLNSTKQKNHSTLLVTPLKALFVETTEVSPVFSEIPAEGMKFYSDLFNVMKGTSTMATRNKVQNGSPDVAKTLADLLIMTRVVSFS</sequence>
<keyword evidence="2" id="KW-1185">Reference proteome</keyword>
<reference evidence="1" key="1">
    <citation type="submission" date="2022-04" db="EMBL/GenBank/DDBJ databases">
        <title>Chromosome-scale genome assembly of Holotrichia oblita Faldermann.</title>
        <authorList>
            <person name="Rongchong L."/>
        </authorList>
    </citation>
    <scope>NUCLEOTIDE SEQUENCE</scope>
    <source>
        <strain evidence="1">81SQS9</strain>
    </source>
</reference>
<evidence type="ECO:0000313" key="1">
    <source>
        <dbReference type="EMBL" id="KAI4454788.1"/>
    </source>
</evidence>